<dbReference type="EMBL" id="OZ038524">
    <property type="protein sequence ID" value="CAL2083238.1"/>
    <property type="molecule type" value="Genomic_DNA"/>
</dbReference>
<organism evidence="2 3">
    <name type="scientific">Tenacibaculum dicentrarchi</name>
    <dbReference type="NCBI Taxonomy" id="669041"/>
    <lineage>
        <taxon>Bacteria</taxon>
        <taxon>Pseudomonadati</taxon>
        <taxon>Bacteroidota</taxon>
        <taxon>Flavobacteriia</taxon>
        <taxon>Flavobacteriales</taxon>
        <taxon>Flavobacteriaceae</taxon>
        <taxon>Tenacibaculum</taxon>
    </lineage>
</organism>
<gene>
    <name evidence="2" type="ORF">TD3509T_1500</name>
</gene>
<evidence type="ECO:0000313" key="3">
    <source>
        <dbReference type="Proteomes" id="UP001497514"/>
    </source>
</evidence>
<protein>
    <recommendedName>
        <fullName evidence="4">DUF4760 domain-containing protein</fullName>
    </recommendedName>
</protein>
<evidence type="ECO:0000313" key="2">
    <source>
        <dbReference type="EMBL" id="CAL2083238.1"/>
    </source>
</evidence>
<accession>A0ABM9NYC7</accession>
<keyword evidence="1" id="KW-0812">Transmembrane</keyword>
<reference evidence="2 3" key="1">
    <citation type="submission" date="2024-05" db="EMBL/GenBank/DDBJ databases">
        <authorList>
            <person name="Duchaud E."/>
        </authorList>
    </citation>
    <scope>NUCLEOTIDE SEQUENCE [LARGE SCALE GENOMIC DNA]</scope>
    <source>
        <strain evidence="2">Ena-SAMPLE-TAB-13-05-2024-13:56:06:370-140309</strain>
    </source>
</reference>
<name>A0ABM9NYC7_9FLAO</name>
<keyword evidence="1" id="KW-0472">Membrane</keyword>
<keyword evidence="1" id="KW-1133">Transmembrane helix</keyword>
<sequence>MNEIICEIDYQEIRYWIILIFGLIGGIISILTFKNTLKQRKLENTYKTIDFLRNHITQKQIDRFIELFQANNFLTGVKENEFKFSNGYTDTVEYMFSEGGCGNGDIHNLIELFNLISPKLENLNYELIWFEYGQIMNTLYKWTSYLEKIKENKNLTFYKEFNYFMKKNENNLWKKSTKHYTYIE</sequence>
<proteinExistence type="predicted"/>
<evidence type="ECO:0008006" key="4">
    <source>
        <dbReference type="Google" id="ProtNLM"/>
    </source>
</evidence>
<dbReference type="Proteomes" id="UP001497514">
    <property type="component" value="Chromosome"/>
</dbReference>
<dbReference type="RefSeq" id="WP_101902428.1">
    <property type="nucleotide sequence ID" value="NZ_OZ038524.1"/>
</dbReference>
<feature type="transmembrane region" description="Helical" evidence="1">
    <location>
        <begin position="13"/>
        <end position="33"/>
    </location>
</feature>
<keyword evidence="3" id="KW-1185">Reference proteome</keyword>
<evidence type="ECO:0000256" key="1">
    <source>
        <dbReference type="SAM" id="Phobius"/>
    </source>
</evidence>